<protein>
    <submittedName>
        <fullName evidence="1">Uncharacterized protein</fullName>
    </submittedName>
</protein>
<proteinExistence type="predicted"/>
<dbReference type="AlphaFoldDB" id="A0A0E9Q4E5"/>
<dbReference type="EMBL" id="GBXM01096841">
    <property type="protein sequence ID" value="JAH11736.1"/>
    <property type="molecule type" value="Transcribed_RNA"/>
</dbReference>
<reference evidence="1" key="2">
    <citation type="journal article" date="2015" name="Fish Shellfish Immunol.">
        <title>Early steps in the European eel (Anguilla anguilla)-Vibrio vulnificus interaction in the gills: Role of the RtxA13 toxin.</title>
        <authorList>
            <person name="Callol A."/>
            <person name="Pajuelo D."/>
            <person name="Ebbesson L."/>
            <person name="Teles M."/>
            <person name="MacKenzie S."/>
            <person name="Amaro C."/>
        </authorList>
    </citation>
    <scope>NUCLEOTIDE SEQUENCE</scope>
</reference>
<sequence>MHQTLSSKGEEMILSSLFLHHKVYYIQYKQFTGALDWDQMCRKHVETHFLLRLQ</sequence>
<evidence type="ECO:0000313" key="1">
    <source>
        <dbReference type="EMBL" id="JAH11736.1"/>
    </source>
</evidence>
<organism evidence="1">
    <name type="scientific">Anguilla anguilla</name>
    <name type="common">European freshwater eel</name>
    <name type="synonym">Muraena anguilla</name>
    <dbReference type="NCBI Taxonomy" id="7936"/>
    <lineage>
        <taxon>Eukaryota</taxon>
        <taxon>Metazoa</taxon>
        <taxon>Chordata</taxon>
        <taxon>Craniata</taxon>
        <taxon>Vertebrata</taxon>
        <taxon>Euteleostomi</taxon>
        <taxon>Actinopterygii</taxon>
        <taxon>Neopterygii</taxon>
        <taxon>Teleostei</taxon>
        <taxon>Anguilliformes</taxon>
        <taxon>Anguillidae</taxon>
        <taxon>Anguilla</taxon>
    </lineage>
</organism>
<accession>A0A0E9Q4E5</accession>
<name>A0A0E9Q4E5_ANGAN</name>
<reference evidence="1" key="1">
    <citation type="submission" date="2014-11" db="EMBL/GenBank/DDBJ databases">
        <authorList>
            <person name="Amaro Gonzalez C."/>
        </authorList>
    </citation>
    <scope>NUCLEOTIDE SEQUENCE</scope>
</reference>